<keyword evidence="2" id="KW-1185">Reference proteome</keyword>
<evidence type="ECO:0008006" key="3">
    <source>
        <dbReference type="Google" id="ProtNLM"/>
    </source>
</evidence>
<dbReference type="Proteomes" id="UP000516428">
    <property type="component" value="Chromosome"/>
</dbReference>
<gene>
    <name evidence="1" type="ORF">IAG42_26630</name>
</gene>
<dbReference type="AlphaFoldDB" id="A0A7H1BDK4"/>
<name>A0A7H1BDK4_9ACTN</name>
<reference evidence="1 2" key="1">
    <citation type="submission" date="2020-09" db="EMBL/GenBank/DDBJ databases">
        <title>A novel species.</title>
        <authorList>
            <person name="Gao J."/>
        </authorList>
    </citation>
    <scope>NUCLEOTIDE SEQUENCE [LARGE SCALE GENOMIC DNA]</scope>
    <source>
        <strain evidence="1 2">CRXT-Y-14</strain>
    </source>
</reference>
<dbReference type="RefSeq" id="WP_188339489.1">
    <property type="nucleotide sequence ID" value="NZ_CP061281.1"/>
</dbReference>
<evidence type="ECO:0000313" key="2">
    <source>
        <dbReference type="Proteomes" id="UP000516428"/>
    </source>
</evidence>
<sequence>MTPVVCDTCGNQVLCEKYSPAHLQIQWTADTAAACPRIAAQAAGSAGTPAARVPDCTALRTAVDSAVDTGRLEVTRREQP</sequence>
<accession>A0A7H1BDK4</accession>
<organism evidence="1 2">
    <name type="scientific">Streptomyces xanthii</name>
    <dbReference type="NCBI Taxonomy" id="2768069"/>
    <lineage>
        <taxon>Bacteria</taxon>
        <taxon>Bacillati</taxon>
        <taxon>Actinomycetota</taxon>
        <taxon>Actinomycetes</taxon>
        <taxon>Kitasatosporales</taxon>
        <taxon>Streptomycetaceae</taxon>
        <taxon>Streptomyces</taxon>
    </lineage>
</organism>
<protein>
    <recommendedName>
        <fullName evidence="3">Ferredoxin</fullName>
    </recommendedName>
</protein>
<proteinExistence type="predicted"/>
<dbReference type="KEGG" id="sxn:IAG42_26630"/>
<evidence type="ECO:0000313" key="1">
    <source>
        <dbReference type="EMBL" id="QNS06809.1"/>
    </source>
</evidence>
<dbReference type="EMBL" id="CP061281">
    <property type="protein sequence ID" value="QNS06809.1"/>
    <property type="molecule type" value="Genomic_DNA"/>
</dbReference>